<name>G3AIF8_SPAPN</name>
<dbReference type="CDD" id="cd07067">
    <property type="entry name" value="HP_PGM_like"/>
    <property type="match status" value="1"/>
</dbReference>
<dbReference type="Pfam" id="PF00300">
    <property type="entry name" value="His_Phos_1"/>
    <property type="match status" value="1"/>
</dbReference>
<dbReference type="eggNOG" id="KOG4754">
    <property type="taxonomic scope" value="Eukaryota"/>
</dbReference>
<keyword evidence="2" id="KW-1185">Reference proteome</keyword>
<sequence>MSLLVPDKRDHQDAHADLDQDKKYHFHLSQTTPKWLFEPVDGFFLQSAAETDDMEFRYTLQDFGAAQPWSHLIKRLDELNSQSESGVRYKLLFLARHGQGWHNVVTKKYSKADWFSKWRYLGTDGDLVWGPDAKLTQLGIDQARENHQAWKLQLSKGCPMPDKFYVSPLSRSINTHNITWPDTNPVVIDKLRETIGVHLCHKRSTKTEISEMFPNVEFEPGFAEEDVLFDKVFSSIREELHQQFLRIHGVLSDLFDDDDSVISITSHAGTIRSFITVIGHRKFTIPTGGMIPIVVKGVKQ</sequence>
<dbReference type="SUPFAM" id="SSF53254">
    <property type="entry name" value="Phosphoglycerate mutase-like"/>
    <property type="match status" value="1"/>
</dbReference>
<dbReference type="GeneID" id="18873107"/>
<gene>
    <name evidence="1" type="ORF">SPAPADRAFT_59859</name>
</gene>
<dbReference type="HOGENOM" id="CLU_039184_0_2_1"/>
<proteinExistence type="predicted"/>
<dbReference type="PANTHER" id="PTHR48100:SF1">
    <property type="entry name" value="HISTIDINE PHOSPHATASE FAMILY PROTEIN-RELATED"/>
    <property type="match status" value="1"/>
</dbReference>
<dbReference type="InterPro" id="IPR013078">
    <property type="entry name" value="His_Pase_superF_clade-1"/>
</dbReference>
<dbReference type="InParanoid" id="G3AIF8"/>
<dbReference type="OrthoDB" id="496981at2759"/>
<dbReference type="SMART" id="SM00855">
    <property type="entry name" value="PGAM"/>
    <property type="match status" value="1"/>
</dbReference>
<dbReference type="FunCoup" id="G3AIF8">
    <property type="interactions" value="174"/>
</dbReference>
<dbReference type="KEGG" id="spaa:SPAPADRAFT_59859"/>
<protein>
    <submittedName>
        <fullName evidence="1">Phosphomutase-like protein</fullName>
    </submittedName>
</protein>
<dbReference type="Gene3D" id="3.40.50.1240">
    <property type="entry name" value="Phosphoglycerate mutase-like"/>
    <property type="match status" value="1"/>
</dbReference>
<dbReference type="AlphaFoldDB" id="G3AIF8"/>
<dbReference type="OMA" id="PSESWHH"/>
<dbReference type="RefSeq" id="XP_007374012.1">
    <property type="nucleotide sequence ID" value="XM_007373950.1"/>
</dbReference>
<dbReference type="PANTHER" id="PTHR48100">
    <property type="entry name" value="BROAD-SPECIFICITY PHOSPHATASE YOR283W-RELATED"/>
    <property type="match status" value="1"/>
</dbReference>
<evidence type="ECO:0000313" key="2">
    <source>
        <dbReference type="Proteomes" id="UP000000709"/>
    </source>
</evidence>
<reference evidence="1 2" key="1">
    <citation type="journal article" date="2011" name="Proc. Natl. Acad. Sci. U.S.A.">
        <title>Comparative genomics of xylose-fermenting fungi for enhanced biofuel production.</title>
        <authorList>
            <person name="Wohlbach D.J."/>
            <person name="Kuo A."/>
            <person name="Sato T.K."/>
            <person name="Potts K.M."/>
            <person name="Salamov A.A."/>
            <person name="LaButti K.M."/>
            <person name="Sun H."/>
            <person name="Clum A."/>
            <person name="Pangilinan J.L."/>
            <person name="Lindquist E.A."/>
            <person name="Lucas S."/>
            <person name="Lapidus A."/>
            <person name="Jin M."/>
            <person name="Gunawan C."/>
            <person name="Balan V."/>
            <person name="Dale B.E."/>
            <person name="Jeffries T.W."/>
            <person name="Zinkel R."/>
            <person name="Barry K.W."/>
            <person name="Grigoriev I.V."/>
            <person name="Gasch A.P."/>
        </authorList>
    </citation>
    <scope>NUCLEOTIDE SEQUENCE [LARGE SCALE GENOMIC DNA]</scope>
    <source>
        <strain evidence="2">NRRL Y-27907 / 11-Y1</strain>
    </source>
</reference>
<dbReference type="EMBL" id="GL996500">
    <property type="protein sequence ID" value="EGW34428.1"/>
    <property type="molecule type" value="Genomic_DNA"/>
</dbReference>
<dbReference type="GO" id="GO:0016791">
    <property type="term" value="F:phosphatase activity"/>
    <property type="evidence" value="ECO:0007669"/>
    <property type="project" value="TreeGrafter"/>
</dbReference>
<organism evidence="2">
    <name type="scientific">Spathaspora passalidarum (strain NRRL Y-27907 / 11-Y1)</name>
    <dbReference type="NCBI Taxonomy" id="619300"/>
    <lineage>
        <taxon>Eukaryota</taxon>
        <taxon>Fungi</taxon>
        <taxon>Dikarya</taxon>
        <taxon>Ascomycota</taxon>
        <taxon>Saccharomycotina</taxon>
        <taxon>Pichiomycetes</taxon>
        <taxon>Debaryomycetaceae</taxon>
        <taxon>Spathaspora</taxon>
    </lineage>
</organism>
<dbReference type="Proteomes" id="UP000000709">
    <property type="component" value="Unassembled WGS sequence"/>
</dbReference>
<dbReference type="GO" id="GO:0005737">
    <property type="term" value="C:cytoplasm"/>
    <property type="evidence" value="ECO:0007669"/>
    <property type="project" value="TreeGrafter"/>
</dbReference>
<dbReference type="InterPro" id="IPR050275">
    <property type="entry name" value="PGM_Phosphatase"/>
</dbReference>
<evidence type="ECO:0000313" key="1">
    <source>
        <dbReference type="EMBL" id="EGW34428.1"/>
    </source>
</evidence>
<accession>G3AIF8</accession>
<dbReference type="InterPro" id="IPR029033">
    <property type="entry name" value="His_PPase_superfam"/>
</dbReference>